<dbReference type="InterPro" id="IPR051811">
    <property type="entry name" value="Cytochrome_c550/c551-like"/>
</dbReference>
<dbReference type="Gene3D" id="1.10.760.10">
    <property type="entry name" value="Cytochrome c-like domain"/>
    <property type="match status" value="1"/>
</dbReference>
<protein>
    <submittedName>
        <fullName evidence="10">C-type cytochrome</fullName>
    </submittedName>
</protein>
<evidence type="ECO:0000256" key="5">
    <source>
        <dbReference type="ARBA" id="ARBA00023004"/>
    </source>
</evidence>
<dbReference type="InterPro" id="IPR009056">
    <property type="entry name" value="Cyt_c-like_dom"/>
</dbReference>
<keyword evidence="3 6" id="KW-0479">Metal-binding</keyword>
<dbReference type="SUPFAM" id="SSF46626">
    <property type="entry name" value="Cytochrome c"/>
    <property type="match status" value="1"/>
</dbReference>
<evidence type="ECO:0000259" key="9">
    <source>
        <dbReference type="PROSITE" id="PS51007"/>
    </source>
</evidence>
<feature type="region of interest" description="Disordered" evidence="7">
    <location>
        <begin position="25"/>
        <end position="46"/>
    </location>
</feature>
<evidence type="ECO:0000256" key="8">
    <source>
        <dbReference type="SAM" id="SignalP"/>
    </source>
</evidence>
<dbReference type="EMBL" id="JBHTIU010000019">
    <property type="protein sequence ID" value="MFD0868619.1"/>
    <property type="molecule type" value="Genomic_DNA"/>
</dbReference>
<keyword evidence="8" id="KW-0732">Signal</keyword>
<gene>
    <name evidence="10" type="ORF">ACFQ03_05615</name>
</gene>
<keyword evidence="4" id="KW-0249">Electron transport</keyword>
<dbReference type="PROSITE" id="PS51007">
    <property type="entry name" value="CYTC"/>
    <property type="match status" value="1"/>
</dbReference>
<dbReference type="PANTHER" id="PTHR37823:SF2">
    <property type="entry name" value="CYTOCHROME C-550"/>
    <property type="match status" value="1"/>
</dbReference>
<comment type="caution">
    <text evidence="10">The sequence shown here is derived from an EMBL/GenBank/DDBJ whole genome shotgun (WGS) entry which is preliminary data.</text>
</comment>
<evidence type="ECO:0000256" key="1">
    <source>
        <dbReference type="ARBA" id="ARBA00022448"/>
    </source>
</evidence>
<keyword evidence="11" id="KW-1185">Reference proteome</keyword>
<feature type="chain" id="PRO_5046636240" evidence="8">
    <location>
        <begin position="22"/>
        <end position="123"/>
    </location>
</feature>
<feature type="domain" description="Cytochrome c" evidence="9">
    <location>
        <begin position="46"/>
        <end position="123"/>
    </location>
</feature>
<name>A0ABW3D7B6_9BACL</name>
<evidence type="ECO:0000256" key="2">
    <source>
        <dbReference type="ARBA" id="ARBA00022617"/>
    </source>
</evidence>
<keyword evidence="5 6" id="KW-0408">Iron</keyword>
<feature type="signal peptide" evidence="8">
    <location>
        <begin position="1"/>
        <end position="21"/>
    </location>
</feature>
<dbReference type="PIRSF" id="PIRSF000025">
    <property type="entry name" value="Cytc_Bsub_c550"/>
    <property type="match status" value="1"/>
</dbReference>
<proteinExistence type="predicted"/>
<evidence type="ECO:0000313" key="11">
    <source>
        <dbReference type="Proteomes" id="UP001597120"/>
    </source>
</evidence>
<evidence type="ECO:0000256" key="7">
    <source>
        <dbReference type="SAM" id="MobiDB-lite"/>
    </source>
</evidence>
<dbReference type="InterPro" id="IPR036909">
    <property type="entry name" value="Cyt_c-like_dom_sf"/>
</dbReference>
<keyword evidence="2 6" id="KW-0349">Heme</keyword>
<evidence type="ECO:0000256" key="4">
    <source>
        <dbReference type="ARBA" id="ARBA00022982"/>
    </source>
</evidence>
<organism evidence="10 11">
    <name type="scientific">Paenibacillus residui</name>
    <dbReference type="NCBI Taxonomy" id="629724"/>
    <lineage>
        <taxon>Bacteria</taxon>
        <taxon>Bacillati</taxon>
        <taxon>Bacillota</taxon>
        <taxon>Bacilli</taxon>
        <taxon>Bacillales</taxon>
        <taxon>Paenibacillaceae</taxon>
        <taxon>Paenibacillus</taxon>
    </lineage>
</organism>
<reference evidence="11" key="1">
    <citation type="journal article" date="2019" name="Int. J. Syst. Evol. Microbiol.">
        <title>The Global Catalogue of Microorganisms (GCM) 10K type strain sequencing project: providing services to taxonomists for standard genome sequencing and annotation.</title>
        <authorList>
            <consortium name="The Broad Institute Genomics Platform"/>
            <consortium name="The Broad Institute Genome Sequencing Center for Infectious Disease"/>
            <person name="Wu L."/>
            <person name="Ma J."/>
        </authorList>
    </citation>
    <scope>NUCLEOTIDE SEQUENCE [LARGE SCALE GENOMIC DNA]</scope>
    <source>
        <strain evidence="11">CCUG 57263</strain>
    </source>
</reference>
<accession>A0ABW3D7B6</accession>
<sequence>MKKVMVFIFCLLLIAALAACAGKKDDAGTASPAPGAPNGETGKQPATTVDAEALFKQHCIACHGANLEGKLGGNTNLTKVGGKLSKDQIATKIENGGNGMTAFKNTLSADQIDALADWLSTKK</sequence>
<dbReference type="Proteomes" id="UP001597120">
    <property type="component" value="Unassembled WGS sequence"/>
</dbReference>
<keyword evidence="1" id="KW-0813">Transport</keyword>
<dbReference type="InterPro" id="IPR012218">
    <property type="entry name" value="Cyt_c_BACSU-c550-type"/>
</dbReference>
<dbReference type="RefSeq" id="WP_144934441.1">
    <property type="nucleotide sequence ID" value="NZ_JBHTIU010000019.1"/>
</dbReference>
<dbReference type="Pfam" id="PF13442">
    <property type="entry name" value="Cytochrome_CBB3"/>
    <property type="match status" value="1"/>
</dbReference>
<evidence type="ECO:0000256" key="3">
    <source>
        <dbReference type="ARBA" id="ARBA00022723"/>
    </source>
</evidence>
<evidence type="ECO:0000256" key="6">
    <source>
        <dbReference type="PROSITE-ProRule" id="PRU00433"/>
    </source>
</evidence>
<dbReference type="PANTHER" id="PTHR37823">
    <property type="entry name" value="CYTOCHROME C-553-LIKE"/>
    <property type="match status" value="1"/>
</dbReference>
<dbReference type="PROSITE" id="PS51257">
    <property type="entry name" value="PROKAR_LIPOPROTEIN"/>
    <property type="match status" value="1"/>
</dbReference>
<evidence type="ECO:0000313" key="10">
    <source>
        <dbReference type="EMBL" id="MFD0868619.1"/>
    </source>
</evidence>